<name>A0A101R2E5_9ACTN</name>
<dbReference type="EMBL" id="LMWS01000008">
    <property type="protein sequence ID" value="KUN40455.1"/>
    <property type="molecule type" value="Genomic_DNA"/>
</dbReference>
<organism evidence="4 5">
    <name type="scientific">Streptomyces longwoodensis</name>
    <dbReference type="NCBI Taxonomy" id="68231"/>
    <lineage>
        <taxon>Bacteria</taxon>
        <taxon>Bacillati</taxon>
        <taxon>Actinomycetota</taxon>
        <taxon>Actinomycetes</taxon>
        <taxon>Kitasatosporales</taxon>
        <taxon>Streptomycetaceae</taxon>
        <taxon>Streptomyces</taxon>
    </lineage>
</organism>
<dbReference type="SUPFAM" id="SSF52091">
    <property type="entry name" value="SpoIIaa-like"/>
    <property type="match status" value="1"/>
</dbReference>
<dbReference type="AlphaFoldDB" id="A0A101R2E5"/>
<dbReference type="PROSITE" id="PS50801">
    <property type="entry name" value="STAS"/>
    <property type="match status" value="1"/>
</dbReference>
<evidence type="ECO:0000313" key="4">
    <source>
        <dbReference type="EMBL" id="KUN40455.1"/>
    </source>
</evidence>
<evidence type="ECO:0000259" key="3">
    <source>
        <dbReference type="PROSITE" id="PS50801"/>
    </source>
</evidence>
<proteinExistence type="inferred from homology"/>
<reference evidence="4 5" key="1">
    <citation type="submission" date="2015-10" db="EMBL/GenBank/DDBJ databases">
        <title>Draft genome sequence of Streptomyces longwoodensis DSM 41677, type strain for the species Streptomyces longwoodensis.</title>
        <authorList>
            <person name="Ruckert C."/>
            <person name="Winkler A."/>
            <person name="Kalinowski J."/>
            <person name="Kampfer P."/>
            <person name="Glaeser S."/>
        </authorList>
    </citation>
    <scope>NUCLEOTIDE SEQUENCE [LARGE SCALE GENOMIC DNA]</scope>
    <source>
        <strain evidence="4 5">DSM 41677</strain>
    </source>
</reference>
<dbReference type="InterPro" id="IPR003658">
    <property type="entry name" value="Anti-sigma_ant"/>
</dbReference>
<evidence type="ECO:0000313" key="5">
    <source>
        <dbReference type="Proteomes" id="UP000053271"/>
    </source>
</evidence>
<evidence type="ECO:0000256" key="1">
    <source>
        <dbReference type="ARBA" id="ARBA00009013"/>
    </source>
</evidence>
<dbReference type="Gene3D" id="3.30.750.24">
    <property type="entry name" value="STAS domain"/>
    <property type="match status" value="1"/>
</dbReference>
<dbReference type="GO" id="GO:0043856">
    <property type="term" value="F:anti-sigma factor antagonist activity"/>
    <property type="evidence" value="ECO:0007669"/>
    <property type="project" value="InterPro"/>
</dbReference>
<dbReference type="NCBIfam" id="TIGR00377">
    <property type="entry name" value="ant_ant_sig"/>
    <property type="match status" value="1"/>
</dbReference>
<dbReference type="STRING" id="68231.AQJ30_07360"/>
<dbReference type="InterPro" id="IPR036513">
    <property type="entry name" value="STAS_dom_sf"/>
</dbReference>
<gene>
    <name evidence="4" type="ORF">AQJ30_07360</name>
</gene>
<evidence type="ECO:0000256" key="2">
    <source>
        <dbReference type="RuleBase" id="RU003749"/>
    </source>
</evidence>
<feature type="domain" description="STAS" evidence="3">
    <location>
        <begin position="1"/>
        <end position="93"/>
    </location>
</feature>
<dbReference type="Proteomes" id="UP000053271">
    <property type="component" value="Unassembled WGS sequence"/>
</dbReference>
<protein>
    <recommendedName>
        <fullName evidence="2">Anti-sigma factor antagonist</fullName>
    </recommendedName>
</protein>
<dbReference type="CDD" id="cd07043">
    <property type="entry name" value="STAS_anti-anti-sigma_factors"/>
    <property type="match status" value="1"/>
</dbReference>
<dbReference type="Pfam" id="PF01740">
    <property type="entry name" value="STAS"/>
    <property type="match status" value="1"/>
</dbReference>
<dbReference type="InterPro" id="IPR002645">
    <property type="entry name" value="STAS_dom"/>
</dbReference>
<comment type="similarity">
    <text evidence="1 2">Belongs to the anti-sigma-factor antagonist family.</text>
</comment>
<keyword evidence="5" id="KW-1185">Reference proteome</keyword>
<dbReference type="PANTHER" id="PTHR33495">
    <property type="entry name" value="ANTI-SIGMA FACTOR ANTAGONIST TM_1081-RELATED-RELATED"/>
    <property type="match status" value="1"/>
</dbReference>
<sequence>MQLSGDIDYLTASFFQDRLLEKIALGRQRVVLDLDAVPFCDSAGLNVLVHAWQQAKQTGAVLVLACAPQKLQRMLRMTGIDTLMPVYGTVAEAGLVDGNGA</sequence>
<dbReference type="PANTHER" id="PTHR33495:SF2">
    <property type="entry name" value="ANTI-SIGMA FACTOR ANTAGONIST TM_1081-RELATED"/>
    <property type="match status" value="1"/>
</dbReference>
<comment type="caution">
    <text evidence="4">The sequence shown here is derived from an EMBL/GenBank/DDBJ whole genome shotgun (WGS) entry which is preliminary data.</text>
</comment>
<accession>A0A101R2E5</accession>